<gene>
    <name evidence="6" type="primary">tilS</name>
    <name evidence="8" type="ordered locus">CTO_0916</name>
</gene>
<feature type="binding site" evidence="6">
    <location>
        <begin position="30"/>
        <end position="35"/>
    </location>
    <ligand>
        <name>ATP</name>
        <dbReference type="ChEBI" id="CHEBI:30616"/>
    </ligand>
</feature>
<dbReference type="HAMAP" id="MF_01161">
    <property type="entry name" value="tRNA_Ile_lys_synt"/>
    <property type="match status" value="1"/>
</dbReference>
<keyword evidence="4 6" id="KW-0067">ATP-binding</keyword>
<evidence type="ECO:0000256" key="3">
    <source>
        <dbReference type="ARBA" id="ARBA00022741"/>
    </source>
</evidence>
<dbReference type="GO" id="GO:0006400">
    <property type="term" value="P:tRNA modification"/>
    <property type="evidence" value="ECO:0007669"/>
    <property type="project" value="UniProtKB-UniRule"/>
</dbReference>
<dbReference type="Proteomes" id="UP000009287">
    <property type="component" value="Chromosome"/>
</dbReference>
<dbReference type="AlphaFoldDB" id="G4NLZ1"/>
<keyword evidence="6" id="KW-0963">Cytoplasm</keyword>
<feature type="domain" description="tRNA(Ile)-lysidine/2-thiocytidine synthase N-terminal" evidence="7">
    <location>
        <begin position="24"/>
        <end position="201"/>
    </location>
</feature>
<evidence type="ECO:0000256" key="2">
    <source>
        <dbReference type="ARBA" id="ARBA00022694"/>
    </source>
</evidence>
<evidence type="ECO:0000256" key="1">
    <source>
        <dbReference type="ARBA" id="ARBA00022598"/>
    </source>
</evidence>
<dbReference type="KEGG" id="cty:CTR_8471"/>
<proteinExistence type="inferred from homology"/>
<dbReference type="Gene3D" id="3.40.50.620">
    <property type="entry name" value="HUPs"/>
    <property type="match status" value="1"/>
</dbReference>
<dbReference type="GO" id="GO:0005737">
    <property type="term" value="C:cytoplasm"/>
    <property type="evidence" value="ECO:0007669"/>
    <property type="project" value="UniProtKB-SubCell"/>
</dbReference>
<evidence type="ECO:0000313" key="9">
    <source>
        <dbReference type="Proteomes" id="UP000009287"/>
    </source>
</evidence>
<accession>G4NLZ1</accession>
<dbReference type="InterPro" id="IPR012795">
    <property type="entry name" value="tRNA_Ile_lys_synt_N"/>
</dbReference>
<dbReference type="PATRIC" id="fig|580047.4.peg.931"/>
<evidence type="ECO:0000256" key="4">
    <source>
        <dbReference type="ARBA" id="ARBA00022840"/>
    </source>
</evidence>
<dbReference type="InterPro" id="IPR012094">
    <property type="entry name" value="tRNA_Ile_lys_synt"/>
</dbReference>
<evidence type="ECO:0000256" key="6">
    <source>
        <dbReference type="HAMAP-Rule" id="MF_01161"/>
    </source>
</evidence>
<dbReference type="GO" id="GO:0005524">
    <property type="term" value="F:ATP binding"/>
    <property type="evidence" value="ECO:0007669"/>
    <property type="project" value="UniProtKB-UniRule"/>
</dbReference>
<accession>H1ZQ71</accession>
<dbReference type="PANTHER" id="PTHR43033:SF1">
    <property type="entry name" value="TRNA(ILE)-LYSIDINE SYNTHASE-RELATED"/>
    <property type="match status" value="1"/>
</dbReference>
<dbReference type="EMBL" id="CP002401">
    <property type="protein sequence ID" value="AEP35745.1"/>
    <property type="molecule type" value="Genomic_DNA"/>
</dbReference>
<dbReference type="Pfam" id="PF01171">
    <property type="entry name" value="ATP_bind_3"/>
    <property type="match status" value="1"/>
</dbReference>
<evidence type="ECO:0000256" key="5">
    <source>
        <dbReference type="ARBA" id="ARBA00048539"/>
    </source>
</evidence>
<evidence type="ECO:0000313" key="8">
    <source>
        <dbReference type="EMBL" id="AEP35745.1"/>
    </source>
</evidence>
<name>G4NLZ1_CHLT4</name>
<dbReference type="RefSeq" id="WP_009872227.1">
    <property type="nucleotide sequence ID" value="NC_016798.1"/>
</dbReference>
<dbReference type="NCBIfam" id="TIGR02432">
    <property type="entry name" value="lysidine_TilS_N"/>
    <property type="match status" value="1"/>
</dbReference>
<keyword evidence="2 6" id="KW-0819">tRNA processing</keyword>
<dbReference type="PANTHER" id="PTHR43033">
    <property type="entry name" value="TRNA(ILE)-LYSIDINE SYNTHASE-RELATED"/>
    <property type="match status" value="1"/>
</dbReference>
<reference evidence="8 9" key="1">
    <citation type="journal article" date="2011" name="J. Exp. Med.">
        <title>A live-attenuated chlamydial vaccine protects against trachoma in nonhuman primates.</title>
        <authorList>
            <person name="Kari L."/>
            <person name="Whitmire W.M."/>
            <person name="Olivares-Zavaleta N."/>
            <person name="Goheen M.M."/>
            <person name="Taylor L.D."/>
            <person name="Carlson J.H."/>
            <person name="Sturdevant G.L."/>
            <person name="Lu C."/>
            <person name="Bakios L.E."/>
            <person name="Randall L.B."/>
            <person name="Parnell M.J."/>
            <person name="Zhong G."/>
            <person name="Caldwell H.D."/>
        </authorList>
    </citation>
    <scope>NUCLEOTIDE SEQUENCE [LARGE SCALE GENOMIC DNA]</scope>
    <source>
        <strain evidence="8 9">A2497</strain>
    </source>
</reference>
<dbReference type="SMR" id="G4NLZ1"/>
<comment type="function">
    <text evidence="6">Ligates lysine onto the cytidine present at position 34 of the AUA codon-specific tRNA(Ile) that contains the anticodon CAU, in an ATP-dependent manner. Cytidine is converted to lysidine, thus changing the amino acid specificity of the tRNA from methionine to isoleucine.</text>
</comment>
<keyword evidence="1 6" id="KW-0436">Ligase</keyword>
<dbReference type="SUPFAM" id="SSF52402">
    <property type="entry name" value="Adenine nucleotide alpha hydrolases-like"/>
    <property type="match status" value="1"/>
</dbReference>
<dbReference type="EC" id="6.3.4.19" evidence="6"/>
<comment type="catalytic activity">
    <reaction evidence="5 6">
        <text>cytidine(34) in tRNA(Ile2) + L-lysine + ATP = lysidine(34) in tRNA(Ile2) + AMP + diphosphate + H(+)</text>
        <dbReference type="Rhea" id="RHEA:43744"/>
        <dbReference type="Rhea" id="RHEA-COMP:10625"/>
        <dbReference type="Rhea" id="RHEA-COMP:10670"/>
        <dbReference type="ChEBI" id="CHEBI:15378"/>
        <dbReference type="ChEBI" id="CHEBI:30616"/>
        <dbReference type="ChEBI" id="CHEBI:32551"/>
        <dbReference type="ChEBI" id="CHEBI:33019"/>
        <dbReference type="ChEBI" id="CHEBI:82748"/>
        <dbReference type="ChEBI" id="CHEBI:83665"/>
        <dbReference type="ChEBI" id="CHEBI:456215"/>
        <dbReference type="EC" id="6.3.4.19"/>
    </reaction>
</comment>
<organism evidence="8 9">
    <name type="scientific">Chlamydia trachomatis serovar A (strain A2497)</name>
    <dbReference type="NCBI Taxonomy" id="580047"/>
    <lineage>
        <taxon>Bacteria</taxon>
        <taxon>Pseudomonadati</taxon>
        <taxon>Chlamydiota</taxon>
        <taxon>Chlamydiia</taxon>
        <taxon>Chlamydiales</taxon>
        <taxon>Chlamydiaceae</taxon>
        <taxon>Chlamydia/Chlamydophila group</taxon>
        <taxon>Chlamydia</taxon>
    </lineage>
</organism>
<dbReference type="GO" id="GO:0032267">
    <property type="term" value="F:tRNA(Ile)-lysidine synthase activity"/>
    <property type="evidence" value="ECO:0007669"/>
    <property type="project" value="UniProtKB-EC"/>
</dbReference>
<dbReference type="CDD" id="cd01992">
    <property type="entry name" value="TilS_N"/>
    <property type="match status" value="1"/>
</dbReference>
<sequence>MITRLFENDKQLEGFFSSLDKKKKYLLALSGGSDSLFLMYLLKSRAIFFTAVHVDYGWRETSYQEASDLAALCEQEQIPFILDRPEATDPMDSRDIENAARRYRYELFYRLCKEKCFSGVFLGHHADDQAETILKRVFEGAHLGNLKGMSAQVMYRDVALLRPLLHIPKHKIVEALDSHQVQYVQDITNCNERFLRARMRERLFPYLQDVFGKNIRDPLLSLAGDSAELREYLDQQTAPFLLRVVDNERGKLLPIEQELLKTPFLAKWVCKQFFLNERLVASKSFLQTVYDHLMTGSTARLRLRNRTVLVKARGVIIESIY</sequence>
<comment type="domain">
    <text evidence="6">The N-terminal region contains the highly conserved SGGXDS motif, predicted to be a P-loop motif involved in ATP binding.</text>
</comment>
<protein>
    <recommendedName>
        <fullName evidence="6">tRNA(Ile)-lysidine synthase</fullName>
        <ecNumber evidence="6">6.3.4.19</ecNumber>
    </recommendedName>
    <alternativeName>
        <fullName evidence="6">tRNA(Ile)-2-lysyl-cytidine synthase</fullName>
    </alternativeName>
    <alternativeName>
        <fullName evidence="6">tRNA(Ile)-lysidine synthetase</fullName>
    </alternativeName>
</protein>
<dbReference type="KEGG" id="cra:CTO_0916"/>
<keyword evidence="3 6" id="KW-0547">Nucleotide-binding</keyword>
<evidence type="ECO:0000259" key="7">
    <source>
        <dbReference type="Pfam" id="PF01171"/>
    </source>
</evidence>
<dbReference type="InterPro" id="IPR014729">
    <property type="entry name" value="Rossmann-like_a/b/a_fold"/>
</dbReference>
<comment type="subcellular location">
    <subcellularLocation>
        <location evidence="6">Cytoplasm</location>
    </subcellularLocation>
</comment>
<comment type="similarity">
    <text evidence="6">Belongs to the tRNA(Ile)-lysidine synthase family.</text>
</comment>
<dbReference type="InterPro" id="IPR011063">
    <property type="entry name" value="TilS/TtcA_N"/>
</dbReference>